<comment type="caution">
    <text evidence="12">The sequence shown here is derived from an EMBL/GenBank/DDBJ whole genome shotgun (WGS) entry which is preliminary data.</text>
</comment>
<keyword evidence="13" id="KW-1185">Reference proteome</keyword>
<dbReference type="Proteomes" id="UP000541352">
    <property type="component" value="Unassembled WGS sequence"/>
</dbReference>
<reference evidence="12 13" key="1">
    <citation type="submission" date="2020-08" db="EMBL/GenBank/DDBJ databases">
        <title>Genomic Encyclopedia of Type Strains, Phase IV (KMG-IV): sequencing the most valuable type-strain genomes for metagenomic binning, comparative biology and taxonomic classification.</title>
        <authorList>
            <person name="Goeker M."/>
        </authorList>
    </citation>
    <scope>NUCLEOTIDE SEQUENCE [LARGE SCALE GENOMIC DNA]</scope>
    <source>
        <strain evidence="12 13">DSM 17976</strain>
    </source>
</reference>
<dbReference type="GO" id="GO:0005524">
    <property type="term" value="F:ATP binding"/>
    <property type="evidence" value="ECO:0007669"/>
    <property type="project" value="UniProtKB-KW"/>
</dbReference>
<comment type="catalytic activity">
    <reaction evidence="1 10">
        <text>Endonucleolytic cleavage of DNA to give random double-stranded fragments with terminal 5'-phosphates, ATP is simultaneously hydrolyzed.</text>
        <dbReference type="EC" id="3.1.21.3"/>
    </reaction>
</comment>
<gene>
    <name evidence="12" type="ORF">FHS57_004295</name>
</gene>
<sequence length="1116" mass="127826">METTLSLLENDSSKIPALHLLVQMGYIPLTPTQALAERGGRSGAVLLEGVLRQQLNALNSITYRGRTYAFSETNLNAAVLALRDLPVQDGFTSANKAFYDLVTLGKSFEQVIDGDRKSYTLRYVDWEHPENNVFHVVPEFSVLRTERHDAYRPDLVLFVNGIPMGVIECKSPKIQHALKKAIAQHIDYQSDSGIRALYYYSNLLLALAGNEARYATTDTGKEFWASWREQTAQDIRQADEERLTRLVNNSLSPDYENTVLACMNNDSRLFYQELRKAPVSISEQDRILYNLCRPERLLDLIYNFIVFDDNVKKIARYQQYFTIRQTLQRVSKLDEISGKRTGGVIWHTQGSGKSLTMVMLAQLLAKQPDIPNPKIVLVTDRVDLDNQLTETFRKCKKDVVQATTGASDKIRKKLTNDSDEIEESTEPIRYKSNRPPRDTSLLALLHEKSDDIITTVINKFEVALKSNSEPIDSPNLFILVDEAHRTQHGNFHISMRRLFPKACFLGFTGTPLMKEQKSTARQFGGLIEPAYTIRDAVEDGAVVPLLYEGRHHHITANASALNRFFDKVSEPLNDYGKAQLKRKFNRIDILNEADQIIYARAWDIAEHYVANYQGTGMKGQIVVGKKWQAVKYKKYIDEIGSANDELRVTCEVIISPPDVREGEDGESDGYDGEVRGFWKRQMDRYRNVENYEKTLIGAFKKQEVPELLIVVDKLLTGFDAPANSVLYLTRSLKEHTLLQAIARVNRVFPEKTHGLIVDYYGNLGHLDQALTMYSGLQNFDLEDLQGSLNSINSETAKLPQAHAEVWSIFEGLSNKLDLKSYEEWLFNEEKRQLFYESLSRYTRILQLALSSIAFMETTPAELINTYKKDAKALMDLRDMVKWRYSDKTDYTLYEQQVRKLIDKYISTEGETLIVTPQFALLDQEQRQQESNLQPEKSLAAQADHISSKTLKAIEVKLNEAPELYRKMAELIQETIDDYHSQRISELEYYTRSKEHEQNFENERFEGAPSPLQQNPIAMAFYGVTKVLLAKFVDTDFADTLYTGLALGIEQKIRESVLDNNRPLVDWQNNFDLIGKLRIEIDDFILEQCSEIQIRLPYDLIDQLIEGCLSIATLRYV</sequence>
<dbReference type="InterPro" id="IPR040980">
    <property type="entry name" value="SWI2_SNF2"/>
</dbReference>
<evidence type="ECO:0000256" key="6">
    <source>
        <dbReference type="ARBA" id="ARBA00022759"/>
    </source>
</evidence>
<evidence type="ECO:0000256" key="3">
    <source>
        <dbReference type="ARBA" id="ARBA00022722"/>
    </source>
</evidence>
<dbReference type="InterPro" id="IPR055180">
    <property type="entry name" value="HsdR_RecA-like_helicase_dom_2"/>
</dbReference>
<dbReference type="Gene3D" id="3.90.1570.50">
    <property type="match status" value="1"/>
</dbReference>
<dbReference type="Gene3D" id="3.40.50.300">
    <property type="entry name" value="P-loop containing nucleotide triphosphate hydrolases"/>
    <property type="match status" value="2"/>
</dbReference>
<dbReference type="InterPro" id="IPR027417">
    <property type="entry name" value="P-loop_NTPase"/>
</dbReference>
<dbReference type="PANTHER" id="PTHR30195:SF15">
    <property type="entry name" value="TYPE I RESTRICTION ENZYME HINDI ENDONUCLEASE SUBUNIT"/>
    <property type="match status" value="1"/>
</dbReference>
<dbReference type="InterPro" id="IPR004473">
    <property type="entry name" value="Restrct_endonuc_typeI_HsdR"/>
</dbReference>
<evidence type="ECO:0000256" key="1">
    <source>
        <dbReference type="ARBA" id="ARBA00000851"/>
    </source>
</evidence>
<dbReference type="EMBL" id="JACIBY010000010">
    <property type="protein sequence ID" value="MBB3840275.1"/>
    <property type="molecule type" value="Genomic_DNA"/>
</dbReference>
<dbReference type="InterPro" id="IPR051268">
    <property type="entry name" value="Type-I_R_enzyme_R_subunit"/>
</dbReference>
<keyword evidence="3" id="KW-0540">Nuclease</keyword>
<dbReference type="RefSeq" id="WP_183977150.1">
    <property type="nucleotide sequence ID" value="NZ_JACIBY010000010.1"/>
</dbReference>
<feature type="domain" description="Helicase ATP-binding" evidence="11">
    <location>
        <begin position="334"/>
        <end position="529"/>
    </location>
</feature>
<dbReference type="CDD" id="cd18800">
    <property type="entry name" value="SF2_C_EcoR124I-like"/>
    <property type="match status" value="1"/>
</dbReference>
<evidence type="ECO:0000256" key="4">
    <source>
        <dbReference type="ARBA" id="ARBA00022741"/>
    </source>
</evidence>
<organism evidence="12 13">
    <name type="scientific">Runella defluvii</name>
    <dbReference type="NCBI Taxonomy" id="370973"/>
    <lineage>
        <taxon>Bacteria</taxon>
        <taxon>Pseudomonadati</taxon>
        <taxon>Bacteroidota</taxon>
        <taxon>Cytophagia</taxon>
        <taxon>Cytophagales</taxon>
        <taxon>Spirosomataceae</taxon>
        <taxon>Runella</taxon>
    </lineage>
</organism>
<dbReference type="CDD" id="cd18030">
    <property type="entry name" value="DEXHc_RE_I_HsdR"/>
    <property type="match status" value="1"/>
</dbReference>
<dbReference type="SUPFAM" id="SSF52540">
    <property type="entry name" value="P-loop containing nucleoside triphosphate hydrolases"/>
    <property type="match status" value="1"/>
</dbReference>
<evidence type="ECO:0000256" key="7">
    <source>
        <dbReference type="ARBA" id="ARBA00022801"/>
    </source>
</evidence>
<evidence type="ECO:0000256" key="8">
    <source>
        <dbReference type="ARBA" id="ARBA00022840"/>
    </source>
</evidence>
<dbReference type="InterPro" id="IPR007409">
    <property type="entry name" value="Restrct_endonuc_type1_HsdR_N"/>
</dbReference>
<dbReference type="Pfam" id="PF18766">
    <property type="entry name" value="SWI2_SNF2"/>
    <property type="match status" value="2"/>
</dbReference>
<keyword evidence="9 10" id="KW-0238">DNA-binding</keyword>
<dbReference type="PROSITE" id="PS51192">
    <property type="entry name" value="HELICASE_ATP_BIND_1"/>
    <property type="match status" value="1"/>
</dbReference>
<dbReference type="CDD" id="cd22332">
    <property type="entry name" value="HsdR_N"/>
    <property type="match status" value="1"/>
</dbReference>
<protein>
    <recommendedName>
        <fullName evidence="10">Type I restriction enzyme endonuclease subunit</fullName>
        <shortName evidence="10">R protein</shortName>
        <ecNumber evidence="10">3.1.21.3</ecNumber>
    </recommendedName>
</protein>
<keyword evidence="5 10" id="KW-0680">Restriction system</keyword>
<evidence type="ECO:0000256" key="5">
    <source>
        <dbReference type="ARBA" id="ARBA00022747"/>
    </source>
</evidence>
<keyword evidence="4 10" id="KW-0547">Nucleotide-binding</keyword>
<evidence type="ECO:0000313" key="12">
    <source>
        <dbReference type="EMBL" id="MBB3840275.1"/>
    </source>
</evidence>
<evidence type="ECO:0000259" key="11">
    <source>
        <dbReference type="PROSITE" id="PS51192"/>
    </source>
</evidence>
<dbReference type="PANTHER" id="PTHR30195">
    <property type="entry name" value="TYPE I SITE-SPECIFIC DEOXYRIBONUCLEASE PROTEIN SUBUNIT M AND R"/>
    <property type="match status" value="1"/>
</dbReference>
<dbReference type="NCBIfam" id="TIGR00348">
    <property type="entry name" value="hsdR"/>
    <property type="match status" value="1"/>
</dbReference>
<dbReference type="InterPro" id="IPR014001">
    <property type="entry name" value="Helicase_ATP-bd"/>
</dbReference>
<dbReference type="Pfam" id="PF22679">
    <property type="entry name" value="T1R_D3-like"/>
    <property type="match status" value="1"/>
</dbReference>
<dbReference type="EC" id="3.1.21.3" evidence="10"/>
<evidence type="ECO:0000256" key="9">
    <source>
        <dbReference type="ARBA" id="ARBA00023125"/>
    </source>
</evidence>
<evidence type="ECO:0000256" key="10">
    <source>
        <dbReference type="RuleBase" id="RU364115"/>
    </source>
</evidence>
<accession>A0A7W5ZMW9</accession>
<comment type="function">
    <text evidence="10">Subunit R is required for both nuclease and ATPase activities, but not for modification.</text>
</comment>
<dbReference type="Pfam" id="PF04313">
    <property type="entry name" value="HSDR_N"/>
    <property type="match status" value="1"/>
</dbReference>
<dbReference type="GO" id="GO:0003677">
    <property type="term" value="F:DNA binding"/>
    <property type="evidence" value="ECO:0007669"/>
    <property type="project" value="UniProtKB-KW"/>
</dbReference>
<dbReference type="SMART" id="SM00487">
    <property type="entry name" value="DEXDc"/>
    <property type="match status" value="1"/>
</dbReference>
<keyword evidence="7 10" id="KW-0378">Hydrolase</keyword>
<evidence type="ECO:0000256" key="2">
    <source>
        <dbReference type="ARBA" id="ARBA00008598"/>
    </source>
</evidence>
<keyword evidence="6" id="KW-0255">Endonuclease</keyword>
<evidence type="ECO:0000313" key="13">
    <source>
        <dbReference type="Proteomes" id="UP000541352"/>
    </source>
</evidence>
<proteinExistence type="inferred from homology"/>
<name>A0A7W5ZMW9_9BACT</name>
<comment type="similarity">
    <text evidence="2 10">Belongs to the HsdR family.</text>
</comment>
<dbReference type="GO" id="GO:0009307">
    <property type="term" value="P:DNA restriction-modification system"/>
    <property type="evidence" value="ECO:0007669"/>
    <property type="project" value="UniProtKB-KW"/>
</dbReference>
<dbReference type="AlphaFoldDB" id="A0A7W5ZMW9"/>
<comment type="subunit">
    <text evidence="10">The type I restriction/modification system is composed of three polypeptides R, M and S.</text>
</comment>
<dbReference type="GO" id="GO:0009035">
    <property type="term" value="F:type I site-specific deoxyribonuclease activity"/>
    <property type="evidence" value="ECO:0007669"/>
    <property type="project" value="UniProtKB-EC"/>
</dbReference>
<keyword evidence="8 10" id="KW-0067">ATP-binding</keyword>